<keyword evidence="1 2" id="KW-0732">Signal</keyword>
<dbReference type="Gene3D" id="2.130.10.130">
    <property type="entry name" value="Integrin alpha, N-terminal"/>
    <property type="match status" value="1"/>
</dbReference>
<gene>
    <name evidence="4" type="ORF">Q31a_61580</name>
</gene>
<evidence type="ECO:0000256" key="2">
    <source>
        <dbReference type="SAM" id="SignalP"/>
    </source>
</evidence>
<dbReference type="KEGG" id="ahel:Q31a_61580"/>
<dbReference type="EMBL" id="CP036298">
    <property type="protein sequence ID" value="QDV27765.1"/>
    <property type="molecule type" value="Genomic_DNA"/>
</dbReference>
<dbReference type="InterPro" id="IPR027039">
    <property type="entry name" value="Crtac1"/>
</dbReference>
<feature type="chain" id="PRO_5022152117" evidence="2">
    <location>
        <begin position="28"/>
        <end position="560"/>
    </location>
</feature>
<reference evidence="4 5" key="1">
    <citation type="submission" date="2019-02" db="EMBL/GenBank/DDBJ databases">
        <title>Deep-cultivation of Planctomycetes and their phenomic and genomic characterization uncovers novel biology.</title>
        <authorList>
            <person name="Wiegand S."/>
            <person name="Jogler M."/>
            <person name="Boedeker C."/>
            <person name="Pinto D."/>
            <person name="Vollmers J."/>
            <person name="Rivas-Marin E."/>
            <person name="Kohn T."/>
            <person name="Peeters S.H."/>
            <person name="Heuer A."/>
            <person name="Rast P."/>
            <person name="Oberbeckmann S."/>
            <person name="Bunk B."/>
            <person name="Jeske O."/>
            <person name="Meyerdierks A."/>
            <person name="Storesund J.E."/>
            <person name="Kallscheuer N."/>
            <person name="Luecker S."/>
            <person name="Lage O.M."/>
            <person name="Pohl T."/>
            <person name="Merkel B.J."/>
            <person name="Hornburger P."/>
            <person name="Mueller R.-W."/>
            <person name="Bruemmer F."/>
            <person name="Labrenz M."/>
            <person name="Spormann A.M."/>
            <person name="Op den Camp H."/>
            <person name="Overmann J."/>
            <person name="Amann R."/>
            <person name="Jetten M.S.M."/>
            <person name="Mascher T."/>
            <person name="Medema M.H."/>
            <person name="Devos D.P."/>
            <person name="Kaster A.-K."/>
            <person name="Ovreas L."/>
            <person name="Rohde M."/>
            <person name="Galperin M.Y."/>
            <person name="Jogler C."/>
        </authorList>
    </citation>
    <scope>NUCLEOTIDE SEQUENCE [LARGE SCALE GENOMIC DNA]</scope>
    <source>
        <strain evidence="4 5">Q31a</strain>
    </source>
</reference>
<dbReference type="InterPro" id="IPR028994">
    <property type="entry name" value="Integrin_alpha_N"/>
</dbReference>
<keyword evidence="5" id="KW-1185">Reference proteome</keyword>
<dbReference type="Pfam" id="PF07593">
    <property type="entry name" value="UnbV_ASPIC"/>
    <property type="match status" value="1"/>
</dbReference>
<evidence type="ECO:0000313" key="4">
    <source>
        <dbReference type="EMBL" id="QDV27765.1"/>
    </source>
</evidence>
<dbReference type="AlphaFoldDB" id="A0A518GGP2"/>
<dbReference type="SUPFAM" id="SSF69318">
    <property type="entry name" value="Integrin alpha N-terminal domain"/>
    <property type="match status" value="1"/>
</dbReference>
<sequence length="560" mass="60446" precursor="true">MNCGLCARRWLFLGGLLLLSGLSKVSAQPVWSGRLDVVPAVESGLDFLHTDGGSGRRYIVESVVGALALFDFDDDGWIDVYLVNGAALPGTELVEPPKNRLYRNNGDWTFTDVTESAGVGDVGYAMGVVASDYDQDGDTDLLVSNYGENVFYINQGDGTFVESTNAVGLACGMRFGAGNAFYDMEGDGDLDLYCASYVDFDFKHHRTRTIAGKVFHVGPNDFPAAKDYVFANNGDGTFSDVTQWAGVGDLRAPGMGVMAADFDRDGDCDVLVANDQRGNYLLANDGTGRLEEQGILWGLAFDRHGKANGNMGLDYADLDGDGELDVLTTTYQDEMPVYYQSLGEGFYSDATNVAQWSTELIAHVSWGIGAVDFDNDGDRDVMIACGHFLDNIEYIDDRTTMKVANYLLANDGRGRFVNVSGSAGSALAVVDSSRGAGFDDLDNDGAVDGVITNFNSHPTLMRNTSGGTHKHLSLELVGTHSNRDALGSFVELEDSLNRKQVQVVCAGRGYESSYGQRLYFGTGDADPRRVVVTWPTGVKESFLPQTPRLTIVEGCGTREP</sequence>
<feature type="signal peptide" evidence="2">
    <location>
        <begin position="1"/>
        <end position="27"/>
    </location>
</feature>
<dbReference type="Proteomes" id="UP000318017">
    <property type="component" value="Chromosome"/>
</dbReference>
<dbReference type="OrthoDB" id="5287961at2"/>
<evidence type="ECO:0000313" key="5">
    <source>
        <dbReference type="Proteomes" id="UP000318017"/>
    </source>
</evidence>
<dbReference type="RefSeq" id="WP_145085646.1">
    <property type="nucleotide sequence ID" value="NZ_CP036298.1"/>
</dbReference>
<dbReference type="PANTHER" id="PTHR16026:SF0">
    <property type="entry name" value="CARTILAGE ACIDIC PROTEIN 1"/>
    <property type="match status" value="1"/>
</dbReference>
<dbReference type="Pfam" id="PF13517">
    <property type="entry name" value="FG-GAP_3"/>
    <property type="match status" value="2"/>
</dbReference>
<dbReference type="PANTHER" id="PTHR16026">
    <property type="entry name" value="CARTILAGE ACIDIC PROTEIN 1"/>
    <property type="match status" value="1"/>
</dbReference>
<proteinExistence type="predicted"/>
<protein>
    <submittedName>
        <fullName evidence="4">ASPIC and UnbV</fullName>
    </submittedName>
</protein>
<accession>A0A518GGP2</accession>
<dbReference type="InterPro" id="IPR013517">
    <property type="entry name" value="FG-GAP"/>
</dbReference>
<evidence type="ECO:0000259" key="3">
    <source>
        <dbReference type="Pfam" id="PF07593"/>
    </source>
</evidence>
<feature type="domain" description="ASPIC/UnbV" evidence="3">
    <location>
        <begin position="485"/>
        <end position="542"/>
    </location>
</feature>
<name>A0A518GGP2_9BACT</name>
<organism evidence="4 5">
    <name type="scientific">Aureliella helgolandensis</name>
    <dbReference type="NCBI Taxonomy" id="2527968"/>
    <lineage>
        <taxon>Bacteria</taxon>
        <taxon>Pseudomonadati</taxon>
        <taxon>Planctomycetota</taxon>
        <taxon>Planctomycetia</taxon>
        <taxon>Pirellulales</taxon>
        <taxon>Pirellulaceae</taxon>
        <taxon>Aureliella</taxon>
    </lineage>
</organism>
<evidence type="ECO:0000256" key="1">
    <source>
        <dbReference type="ARBA" id="ARBA00022729"/>
    </source>
</evidence>
<dbReference type="InterPro" id="IPR011519">
    <property type="entry name" value="UnbV_ASPIC"/>
</dbReference>